<accession>A0A1X6YN00</accession>
<name>A0A1X6YN00_9RHOB</name>
<evidence type="ECO:0000313" key="1">
    <source>
        <dbReference type="EMBL" id="SLN25629.1"/>
    </source>
</evidence>
<reference evidence="1 2" key="1">
    <citation type="submission" date="2017-03" db="EMBL/GenBank/DDBJ databases">
        <authorList>
            <person name="Afonso C.L."/>
            <person name="Miller P.J."/>
            <person name="Scott M.A."/>
            <person name="Spackman E."/>
            <person name="Goraichik I."/>
            <person name="Dimitrov K.M."/>
            <person name="Suarez D.L."/>
            <person name="Swayne D.E."/>
        </authorList>
    </citation>
    <scope>NUCLEOTIDE SEQUENCE [LARGE SCALE GENOMIC DNA]</scope>
    <source>
        <strain evidence="1 2">CECT 8110</strain>
    </source>
</reference>
<dbReference type="RefSeq" id="WP_121143655.1">
    <property type="nucleotide sequence ID" value="NZ_FWFU01000001.1"/>
</dbReference>
<sequence length="231" mass="24987">MSDSFFSQTARKGNIVHLPGTGPARRLRDQDLAGFLDYWMAMRKGADVPRRADIDPRGMSPLLSEAFIAERIAPGLARLRIAGMHLSDLMGMEVRGMPLSALIEPQDRDRLAELLVDLFDGPARLEIGLTSVGSFGRPPLTGRLVILPLRSDLGDISRAVGCLVSDGPAGRTPRRFTITSSEVVRIGATSDAAAAPLTLDAYRADQPLDPVVPARVRGNGDRSHLRLIETD</sequence>
<keyword evidence="2" id="KW-1185">Reference proteome</keyword>
<dbReference type="AlphaFoldDB" id="A0A1X6YN00"/>
<dbReference type="Proteomes" id="UP000193207">
    <property type="component" value="Unassembled WGS sequence"/>
</dbReference>
<dbReference type="Pfam" id="PF07310">
    <property type="entry name" value="PAS_5"/>
    <property type="match status" value="1"/>
</dbReference>
<dbReference type="EMBL" id="FWFU01000001">
    <property type="protein sequence ID" value="SLN25629.1"/>
    <property type="molecule type" value="Genomic_DNA"/>
</dbReference>
<proteinExistence type="predicted"/>
<protein>
    <submittedName>
        <fullName evidence="1">PAS domain protein</fullName>
    </submittedName>
</protein>
<organism evidence="1 2">
    <name type="scientific">Roseovarius halotolerans</name>
    <dbReference type="NCBI Taxonomy" id="505353"/>
    <lineage>
        <taxon>Bacteria</taxon>
        <taxon>Pseudomonadati</taxon>
        <taxon>Pseudomonadota</taxon>
        <taxon>Alphaproteobacteria</taxon>
        <taxon>Rhodobacterales</taxon>
        <taxon>Roseobacteraceae</taxon>
        <taxon>Roseovarius</taxon>
    </lineage>
</organism>
<dbReference type="OrthoDB" id="8478628at2"/>
<gene>
    <name evidence="1" type="ORF">ROH8110_01144</name>
</gene>
<dbReference type="InterPro" id="IPR009922">
    <property type="entry name" value="DUF1457"/>
</dbReference>
<evidence type="ECO:0000313" key="2">
    <source>
        <dbReference type="Proteomes" id="UP000193207"/>
    </source>
</evidence>